<dbReference type="UCSC" id="F28A10.8">
    <property type="organism name" value="c. elegans"/>
</dbReference>
<dbReference type="eggNOG" id="ENOG502S24T">
    <property type="taxonomic scope" value="Eukaryota"/>
</dbReference>
<feature type="signal peptide" evidence="1">
    <location>
        <begin position="1"/>
        <end position="17"/>
    </location>
</feature>
<dbReference type="WormBase" id="F28A10.8">
    <property type="protein sequence ID" value="CE19413"/>
    <property type="gene ID" value="WBGene00017876"/>
</dbReference>
<dbReference type="SUPFAM" id="SSF51092">
    <property type="entry name" value="Vitelline membrane outer protein-I (VMO-I)"/>
    <property type="match status" value="1"/>
</dbReference>
<dbReference type="OMA" id="YLLERWV"/>
<dbReference type="GO" id="GO:0005615">
    <property type="term" value="C:extracellular space"/>
    <property type="evidence" value="ECO:0000318"/>
    <property type="project" value="GO_Central"/>
</dbReference>
<evidence type="ECO:0000313" key="4">
    <source>
        <dbReference type="WormBase" id="F28A10.8"/>
    </source>
</evidence>
<sequence length="202" mass="22172">MFCTVVILASLLLWITALSPPTVIKSPSLSNWGFWSKVESCPSVSFVHGMRIKYDAAISHDNTALNAIQFVCKHHNQHFDNITHIIGADGPFGVWQISFHYCSDGDYVIGFALQSDTSSSGDGTGANNFAAYCGKPDGSRNNLKLIKDDIPRENGKWNDDQFCPLGQVVCGIRVQIEPNQGLADDTGLNNVDLQWCDFTDVT</sequence>
<keyword evidence="3" id="KW-1185">Reference proteome</keyword>
<dbReference type="CDD" id="cd00220">
    <property type="entry name" value="VMO-I"/>
    <property type="match status" value="1"/>
</dbReference>
<dbReference type="InParanoid" id="Q95YB6"/>
<proteinExistence type="predicted"/>
<evidence type="ECO:0000313" key="3">
    <source>
        <dbReference type="Proteomes" id="UP000001940"/>
    </source>
</evidence>
<dbReference type="AGR" id="WB:WBGene00017876"/>
<dbReference type="Pfam" id="PF03762">
    <property type="entry name" value="VOMI"/>
    <property type="match status" value="1"/>
</dbReference>
<dbReference type="InterPro" id="IPR036706">
    <property type="entry name" value="VOMI_sf"/>
</dbReference>
<name>Q95YB6_CAEEL</name>
<accession>Q95YB6</accession>
<keyword evidence="1" id="KW-0732">Signal</keyword>
<organism evidence="2 3">
    <name type="scientific">Caenorhabditis elegans</name>
    <dbReference type="NCBI Taxonomy" id="6239"/>
    <lineage>
        <taxon>Eukaryota</taxon>
        <taxon>Metazoa</taxon>
        <taxon>Ecdysozoa</taxon>
        <taxon>Nematoda</taxon>
        <taxon>Chromadorea</taxon>
        <taxon>Rhabditida</taxon>
        <taxon>Rhabditina</taxon>
        <taxon>Rhabditomorpha</taxon>
        <taxon>Rhabditoidea</taxon>
        <taxon>Rhabditidae</taxon>
        <taxon>Peloderinae</taxon>
        <taxon>Caenorhabditis</taxon>
    </lineage>
</organism>
<dbReference type="RefSeq" id="NP_493828.1">
    <property type="nucleotide sequence ID" value="NM_061427.1"/>
</dbReference>
<dbReference type="PANTHER" id="PTHR18841:SF0">
    <property type="entry name" value="VITELLINE MEMBRANE OUTER LAYER 1 HOMOLOG A-RELATED"/>
    <property type="match status" value="1"/>
</dbReference>
<dbReference type="EMBL" id="BX284602">
    <property type="protein sequence ID" value="CCD70090.1"/>
    <property type="molecule type" value="Genomic_DNA"/>
</dbReference>
<evidence type="ECO:0000256" key="1">
    <source>
        <dbReference type="SAM" id="SignalP"/>
    </source>
</evidence>
<dbReference type="OrthoDB" id="6344411at2759"/>
<dbReference type="FunCoup" id="Q95YB6">
    <property type="interactions" value="16"/>
</dbReference>
<gene>
    <name evidence="2" type="ORF">CELE_F28A10.8</name>
    <name evidence="2 4" type="ORF">F28A10.8</name>
</gene>
<dbReference type="InterPro" id="IPR005515">
    <property type="entry name" value="VOMI"/>
</dbReference>
<dbReference type="HOGENOM" id="CLU_111176_1_0_1"/>
<dbReference type="PANTHER" id="PTHR18841">
    <property type="entry name" value="VITELLINE MEMBRANE OUTER LAYER PROTEIN I-RELATED"/>
    <property type="match status" value="1"/>
</dbReference>
<protein>
    <submittedName>
        <fullName evidence="2">Vitelline membrane outer layer protein 1</fullName>
    </submittedName>
</protein>
<dbReference type="PhylomeDB" id="Q95YB6"/>
<dbReference type="KEGG" id="cel:CELE_F28A10.8"/>
<feature type="chain" id="PRO_5004321361" evidence="1">
    <location>
        <begin position="18"/>
        <end position="202"/>
    </location>
</feature>
<dbReference type="AlphaFoldDB" id="Q95YB6"/>
<reference evidence="2 3" key="1">
    <citation type="journal article" date="1998" name="Science">
        <title>Genome sequence of the nematode C. elegans: a platform for investigating biology.</title>
        <authorList>
            <consortium name="The C. elegans sequencing consortium"/>
            <person name="Sulson J.E."/>
            <person name="Waterston R."/>
        </authorList>
    </citation>
    <scope>NUCLEOTIDE SEQUENCE [LARGE SCALE GENOMIC DNA]</scope>
    <source>
        <strain evidence="2 3">Bristol N2</strain>
    </source>
</reference>
<dbReference type="SMR" id="Q95YB6"/>
<dbReference type="GeneID" id="185033"/>
<dbReference type="Proteomes" id="UP000001940">
    <property type="component" value="Chromosome II"/>
</dbReference>
<dbReference type="Gene3D" id="2.100.10.20">
    <property type="entry name" value="Vitelline membrane outer layer protein I (VOMI)"/>
    <property type="match status" value="1"/>
</dbReference>
<dbReference type="CTD" id="185033"/>
<evidence type="ECO:0000313" key="2">
    <source>
        <dbReference type="EMBL" id="CCD70090.1"/>
    </source>
</evidence>
<dbReference type="PaxDb" id="6239-F28A10.8"/>